<organism evidence="2 3">
    <name type="scientific">Segatella salivae</name>
    <dbReference type="NCBI Taxonomy" id="228604"/>
    <lineage>
        <taxon>Bacteria</taxon>
        <taxon>Pseudomonadati</taxon>
        <taxon>Bacteroidota</taxon>
        <taxon>Bacteroidia</taxon>
        <taxon>Bacteroidales</taxon>
        <taxon>Prevotellaceae</taxon>
        <taxon>Segatella</taxon>
    </lineage>
</organism>
<dbReference type="GeneID" id="78499125"/>
<comment type="caution">
    <text evidence="2">The sequence shown here is derived from an EMBL/GenBank/DDBJ whole genome shotgun (WGS) entry which is preliminary data.</text>
</comment>
<dbReference type="EMBL" id="JAHXRF010000012">
    <property type="protein sequence ID" value="MBW4866116.1"/>
    <property type="molecule type" value="Genomic_DNA"/>
</dbReference>
<accession>A0AAW4NSY6</accession>
<evidence type="ECO:0000313" key="2">
    <source>
        <dbReference type="EMBL" id="MBW4866116.1"/>
    </source>
</evidence>
<dbReference type="InterPro" id="IPR035376">
    <property type="entry name" value="NigD_C"/>
</dbReference>
<evidence type="ECO:0000259" key="1">
    <source>
        <dbReference type="Pfam" id="PF17415"/>
    </source>
</evidence>
<dbReference type="Proteomes" id="UP001196873">
    <property type="component" value="Unassembled WGS sequence"/>
</dbReference>
<dbReference type="Pfam" id="PF17415">
    <property type="entry name" value="NigD_C"/>
    <property type="match status" value="1"/>
</dbReference>
<proteinExistence type="predicted"/>
<dbReference type="AlphaFoldDB" id="A0AAW4NSY6"/>
<dbReference type="RefSeq" id="WP_021826665.1">
    <property type="nucleotide sequence ID" value="NZ_CAUQEZ010000027.1"/>
</dbReference>
<reference evidence="2" key="1">
    <citation type="submission" date="2021-07" db="EMBL/GenBank/DDBJ databases">
        <title>Genomic diversity and antimicrobial resistance of Prevotella spp. isolated from chronic lung disease airways.</title>
        <authorList>
            <person name="Webb K.A."/>
            <person name="Olagoke O.S."/>
            <person name="Baird T."/>
            <person name="Neill J."/>
            <person name="Pham A."/>
            <person name="Wells T.J."/>
            <person name="Ramsay K.A."/>
            <person name="Bell S.C."/>
            <person name="Sarovich D.S."/>
            <person name="Price E.P."/>
        </authorList>
    </citation>
    <scope>NUCLEOTIDE SEQUENCE</scope>
    <source>
        <strain evidence="2">SCHI0047.S.3</strain>
    </source>
</reference>
<dbReference type="InterPro" id="IPR038143">
    <property type="entry name" value="NigD-like_C_dom_sf"/>
</dbReference>
<name>A0AAW4NSY6_9BACT</name>
<feature type="domain" description="NigD-like C-terminal" evidence="1">
    <location>
        <begin position="118"/>
        <end position="217"/>
    </location>
</feature>
<dbReference type="PROSITE" id="PS51257">
    <property type="entry name" value="PROKAR_LIPOPROTEIN"/>
    <property type="match status" value="1"/>
</dbReference>
<dbReference type="Gene3D" id="2.60.40.2370">
    <property type="entry name" value="NigD-like, C-terminal beta sandwich domain"/>
    <property type="match status" value="1"/>
</dbReference>
<protein>
    <submittedName>
        <fullName evidence="2">NigD-like N-terminal domain-containing protein</fullName>
    </submittedName>
</protein>
<sequence length="225" mass="24976">MVHGYRWTILSIALVILFVASACSHGGYEVGDGKDSYVQADFVEAYTASDNAVYSAVTDEGDSLLLVPRLKVSWIKQANAKVRGLLYYNKVVDSSTEGLRLVAVPVVDWHPTTWFRSLHVDPITFESAWISKNNRYLNIGFSVLTGEQTSEMKGQTLGLIATDSLVVGGKLRRIDLTLYHDQGGVPQYYSSRGYISVPLTRLPSGCLINLRINSYKGVIFKTFKK</sequence>
<evidence type="ECO:0000313" key="3">
    <source>
        <dbReference type="Proteomes" id="UP001196873"/>
    </source>
</evidence>
<gene>
    <name evidence="2" type="ORF">KZY68_08875</name>
</gene>